<gene>
    <name evidence="1" type="ORF">HanXRQr2_Chr09g0409151</name>
</gene>
<sequence>MVPPVQSPTFHKLFSLFFFFFEPDGTILFNATKTYKTLLHQIHLNLILYIFTL</sequence>
<dbReference type="EMBL" id="MNCJ02000324">
    <property type="protein sequence ID" value="KAF5792719.1"/>
    <property type="molecule type" value="Genomic_DNA"/>
</dbReference>
<evidence type="ECO:0000313" key="1">
    <source>
        <dbReference type="EMBL" id="KAF5792719.1"/>
    </source>
</evidence>
<reference evidence="1" key="1">
    <citation type="journal article" date="2017" name="Nature">
        <title>The sunflower genome provides insights into oil metabolism, flowering and Asterid evolution.</title>
        <authorList>
            <person name="Badouin H."/>
            <person name="Gouzy J."/>
            <person name="Grassa C.J."/>
            <person name="Murat F."/>
            <person name="Staton S.E."/>
            <person name="Cottret L."/>
            <person name="Lelandais-Briere C."/>
            <person name="Owens G.L."/>
            <person name="Carrere S."/>
            <person name="Mayjonade B."/>
            <person name="Legrand L."/>
            <person name="Gill N."/>
            <person name="Kane N.C."/>
            <person name="Bowers J.E."/>
            <person name="Hubner S."/>
            <person name="Bellec A."/>
            <person name="Berard A."/>
            <person name="Berges H."/>
            <person name="Blanchet N."/>
            <person name="Boniface M.C."/>
            <person name="Brunel D."/>
            <person name="Catrice O."/>
            <person name="Chaidir N."/>
            <person name="Claudel C."/>
            <person name="Donnadieu C."/>
            <person name="Faraut T."/>
            <person name="Fievet G."/>
            <person name="Helmstetter N."/>
            <person name="King M."/>
            <person name="Knapp S.J."/>
            <person name="Lai Z."/>
            <person name="Le Paslier M.C."/>
            <person name="Lippi Y."/>
            <person name="Lorenzon L."/>
            <person name="Mandel J.R."/>
            <person name="Marage G."/>
            <person name="Marchand G."/>
            <person name="Marquand E."/>
            <person name="Bret-Mestries E."/>
            <person name="Morien E."/>
            <person name="Nambeesan S."/>
            <person name="Nguyen T."/>
            <person name="Pegot-Espagnet P."/>
            <person name="Pouilly N."/>
            <person name="Raftis F."/>
            <person name="Sallet E."/>
            <person name="Schiex T."/>
            <person name="Thomas J."/>
            <person name="Vandecasteele C."/>
            <person name="Vares D."/>
            <person name="Vear F."/>
            <person name="Vautrin S."/>
            <person name="Crespi M."/>
            <person name="Mangin B."/>
            <person name="Burke J.M."/>
            <person name="Salse J."/>
            <person name="Munos S."/>
            <person name="Vincourt P."/>
            <person name="Rieseberg L.H."/>
            <person name="Langlade N.B."/>
        </authorList>
    </citation>
    <scope>NUCLEOTIDE SEQUENCE</scope>
    <source>
        <tissue evidence="1">Leaves</tissue>
    </source>
</reference>
<proteinExistence type="predicted"/>
<accession>A0A9K3IAP0</accession>
<evidence type="ECO:0000313" key="2">
    <source>
        <dbReference type="Proteomes" id="UP000215914"/>
    </source>
</evidence>
<dbReference type="AlphaFoldDB" id="A0A9K3IAP0"/>
<name>A0A9K3IAP0_HELAN</name>
<reference evidence="1" key="2">
    <citation type="submission" date="2020-06" db="EMBL/GenBank/DDBJ databases">
        <title>Helianthus annuus Genome sequencing and assembly Release 2.</title>
        <authorList>
            <person name="Gouzy J."/>
            <person name="Langlade N."/>
            <person name="Munos S."/>
        </authorList>
    </citation>
    <scope>NUCLEOTIDE SEQUENCE</scope>
    <source>
        <tissue evidence="1">Leaves</tissue>
    </source>
</reference>
<keyword evidence="2" id="KW-1185">Reference proteome</keyword>
<comment type="caution">
    <text evidence="1">The sequence shown here is derived from an EMBL/GenBank/DDBJ whole genome shotgun (WGS) entry which is preliminary data.</text>
</comment>
<dbReference type="Gramene" id="mRNA:HanXRQr2_Chr09g0409151">
    <property type="protein sequence ID" value="CDS:HanXRQr2_Chr09g0409151.1"/>
    <property type="gene ID" value="HanXRQr2_Chr09g0409151"/>
</dbReference>
<dbReference type="Proteomes" id="UP000215914">
    <property type="component" value="Unassembled WGS sequence"/>
</dbReference>
<protein>
    <submittedName>
        <fullName evidence="1">Uncharacterized protein</fullName>
    </submittedName>
</protein>
<organism evidence="1 2">
    <name type="scientific">Helianthus annuus</name>
    <name type="common">Common sunflower</name>
    <dbReference type="NCBI Taxonomy" id="4232"/>
    <lineage>
        <taxon>Eukaryota</taxon>
        <taxon>Viridiplantae</taxon>
        <taxon>Streptophyta</taxon>
        <taxon>Embryophyta</taxon>
        <taxon>Tracheophyta</taxon>
        <taxon>Spermatophyta</taxon>
        <taxon>Magnoliopsida</taxon>
        <taxon>eudicotyledons</taxon>
        <taxon>Gunneridae</taxon>
        <taxon>Pentapetalae</taxon>
        <taxon>asterids</taxon>
        <taxon>campanulids</taxon>
        <taxon>Asterales</taxon>
        <taxon>Asteraceae</taxon>
        <taxon>Asteroideae</taxon>
        <taxon>Heliantheae alliance</taxon>
        <taxon>Heliantheae</taxon>
        <taxon>Helianthus</taxon>
    </lineage>
</organism>